<dbReference type="RefSeq" id="WP_196836015.1">
    <property type="nucleotide sequence ID" value="NZ_JADOTZ010000001.1"/>
</dbReference>
<organism evidence="3 4">
    <name type="scientific">Zhihengliuella flava</name>
    <dbReference type="NCBI Taxonomy" id="1285193"/>
    <lineage>
        <taxon>Bacteria</taxon>
        <taxon>Bacillati</taxon>
        <taxon>Actinomycetota</taxon>
        <taxon>Actinomycetes</taxon>
        <taxon>Micrococcales</taxon>
        <taxon>Micrococcaceae</taxon>
        <taxon>Zhihengliuella</taxon>
    </lineage>
</organism>
<name>A0A931GLT1_9MICC</name>
<dbReference type="EMBL" id="JADOTZ010000001">
    <property type="protein sequence ID" value="MBG6084754.1"/>
    <property type="molecule type" value="Genomic_DNA"/>
</dbReference>
<proteinExistence type="predicted"/>
<dbReference type="Pfam" id="PF14110">
    <property type="entry name" value="DUF4282"/>
    <property type="match status" value="1"/>
</dbReference>
<sequence length="170" mass="18387">MSDQNQPPQPPQGQPGPYGQQPQGGPAPQQPQGQPGPYGQPPQGPPPGSQPHQQPSPGGPHGVTSPDAKGFFGALFDLSFTSFVTISFAKLIYVMIMVVLVMSWIFFIIAGFATDVWAGFAVLLLGWVPILLYLILARVTLEFYIAMVRTSQNTAATKVEVENLRGELRR</sequence>
<feature type="transmembrane region" description="Helical" evidence="2">
    <location>
        <begin position="116"/>
        <end position="137"/>
    </location>
</feature>
<evidence type="ECO:0000256" key="1">
    <source>
        <dbReference type="SAM" id="MobiDB-lite"/>
    </source>
</evidence>
<keyword evidence="2" id="KW-0812">Transmembrane</keyword>
<feature type="region of interest" description="Disordered" evidence="1">
    <location>
        <begin position="1"/>
        <end position="64"/>
    </location>
</feature>
<evidence type="ECO:0000313" key="4">
    <source>
        <dbReference type="Proteomes" id="UP000625033"/>
    </source>
</evidence>
<evidence type="ECO:0000256" key="2">
    <source>
        <dbReference type="SAM" id="Phobius"/>
    </source>
</evidence>
<feature type="compositionally biased region" description="Low complexity" evidence="1">
    <location>
        <begin position="15"/>
        <end position="37"/>
    </location>
</feature>
<evidence type="ECO:0008006" key="5">
    <source>
        <dbReference type="Google" id="ProtNLM"/>
    </source>
</evidence>
<protein>
    <recommendedName>
        <fullName evidence="5">DUF4282 domain-containing protein</fullName>
    </recommendedName>
</protein>
<dbReference type="AlphaFoldDB" id="A0A931GLT1"/>
<dbReference type="InterPro" id="IPR025557">
    <property type="entry name" value="DUF4282"/>
</dbReference>
<keyword evidence="2" id="KW-1133">Transmembrane helix</keyword>
<dbReference type="Proteomes" id="UP000625033">
    <property type="component" value="Unassembled WGS sequence"/>
</dbReference>
<keyword evidence="2" id="KW-0472">Membrane</keyword>
<comment type="caution">
    <text evidence="3">The sequence shown here is derived from an EMBL/GenBank/DDBJ whole genome shotgun (WGS) entry which is preliminary data.</text>
</comment>
<keyword evidence="4" id="KW-1185">Reference proteome</keyword>
<gene>
    <name evidence="3" type="ORF">IW252_001521</name>
</gene>
<feature type="compositionally biased region" description="Pro residues" evidence="1">
    <location>
        <begin position="38"/>
        <end position="49"/>
    </location>
</feature>
<feature type="transmembrane region" description="Helical" evidence="2">
    <location>
        <begin position="91"/>
        <end position="110"/>
    </location>
</feature>
<accession>A0A931GLT1</accession>
<reference evidence="3" key="1">
    <citation type="submission" date="2020-11" db="EMBL/GenBank/DDBJ databases">
        <title>Sequencing the genomes of 1000 actinobacteria strains.</title>
        <authorList>
            <person name="Klenk H.-P."/>
        </authorList>
    </citation>
    <scope>NUCLEOTIDE SEQUENCE</scope>
    <source>
        <strain evidence="3">DSM 26152</strain>
    </source>
</reference>
<evidence type="ECO:0000313" key="3">
    <source>
        <dbReference type="EMBL" id="MBG6084754.1"/>
    </source>
</evidence>